<dbReference type="OrthoDB" id="9907024at2759"/>
<evidence type="ECO:0000256" key="8">
    <source>
        <dbReference type="ARBA" id="ARBA00022989"/>
    </source>
</evidence>
<dbReference type="SMART" id="SM00241">
    <property type="entry name" value="ZP"/>
    <property type="match status" value="1"/>
</dbReference>
<evidence type="ECO:0000256" key="4">
    <source>
        <dbReference type="ARBA" id="ARBA00022530"/>
    </source>
</evidence>
<dbReference type="InterPro" id="IPR055355">
    <property type="entry name" value="ZP-C"/>
</dbReference>
<evidence type="ECO:0000313" key="19">
    <source>
        <dbReference type="Ensembl" id="ENSVURP00010004424.1"/>
    </source>
</evidence>
<evidence type="ECO:0000256" key="6">
    <source>
        <dbReference type="ARBA" id="ARBA00022692"/>
    </source>
</evidence>
<keyword evidence="6 16" id="KW-0812">Transmembrane</keyword>
<dbReference type="PROSITE" id="PS00682">
    <property type="entry name" value="ZP_1"/>
    <property type="match status" value="1"/>
</dbReference>
<sequence length="664" mass="73152">MGPASRLGAGGLTMSWGTCLEYLLLLVLGLGLGQRPGAWGLQLSHECGSYSMQLLVVPRPGQTIRFKVVDEFGSHFEVTNCSICLHWVTSEPQGPTIFSAGYHGCHVMKKDGRYHLGVFVEAMLGARLDEAQNVTLICPKAGHPKSPGPPRPLPHPASHLSPSPAGLHPPPRLSPFHLDLRHLSLLPAAHGSRRPSRAHSTWSSPSPSPVTSVHQISPYHTGNPLSREQCQVISGRVPCAEGARSEACLQAGCCYDNTDAKVPCYYGDTATVQCLEDGHFVLVVSQNTTSEKQVGLESIKLAYASGGCTPTQRTEDFVVFHFPVTQCGTTIQLVDNQLIYENQLVSDMDIQTGPEGAITRDSIFLLHVRCIYNASSFLPLQMEVLLPPSSVPALGSGPLHLELRIARDQKYSSYYHVEDYPIFKMLREPVHVEVRLLGRTDPNLVLVLHHCWATPSTNLFKEPQWHLLFDRCPFAGDGYKTRLAPVEGTSELLFPTHYQRFVVSTFTFVDSVSQRALSGPVYFFCRASACYPSETETCKAVCYPGSTKRRRFVDGHNYMEGVQDIVGSPGPVEFGNSSKRKINLHNKASPSTEPDSKERSVILRPNVSEPLLPERSSWNTTLKPLLWVTFSLVVIAILLVVAALLGRSQKAREQSRECVNKPKC</sequence>
<dbReference type="Pfam" id="PF22821">
    <property type="entry name" value="ZP1_ZP4_Ig-like"/>
    <property type="match status" value="1"/>
</dbReference>
<evidence type="ECO:0000256" key="14">
    <source>
        <dbReference type="PROSITE-ProRule" id="PRU00779"/>
    </source>
</evidence>
<evidence type="ECO:0000256" key="7">
    <source>
        <dbReference type="ARBA" id="ARBA00022729"/>
    </source>
</evidence>
<evidence type="ECO:0000313" key="20">
    <source>
        <dbReference type="Proteomes" id="UP000314987"/>
    </source>
</evidence>
<dbReference type="GO" id="GO:0005886">
    <property type="term" value="C:plasma membrane"/>
    <property type="evidence" value="ECO:0007669"/>
    <property type="project" value="UniProtKB-SubCell"/>
</dbReference>
<dbReference type="InterPro" id="IPR054554">
    <property type="entry name" value="ZP1/4_Ig-like"/>
</dbReference>
<evidence type="ECO:0000256" key="9">
    <source>
        <dbReference type="ARBA" id="ARBA00023136"/>
    </source>
</evidence>
<evidence type="ECO:0000259" key="18">
    <source>
        <dbReference type="PROSITE" id="PS51448"/>
    </source>
</evidence>
<feature type="domain" description="ZP" evidence="17">
    <location>
        <begin position="273"/>
        <end position="549"/>
    </location>
</feature>
<keyword evidence="10" id="KW-1015">Disulfide bond</keyword>
<keyword evidence="11" id="KW-0325">Glycoprotein</keyword>
<dbReference type="CTD" id="22917"/>
<dbReference type="Pfam" id="PF23344">
    <property type="entry name" value="ZP-N"/>
    <property type="match status" value="1"/>
</dbReference>
<dbReference type="Pfam" id="PF00100">
    <property type="entry name" value="Zona_pellucida"/>
    <property type="match status" value="1"/>
</dbReference>
<dbReference type="PANTHER" id="PTHR23343:SF41">
    <property type="entry name" value="ZONA PELLUCIDA SPERM-BINDING PROTEIN 1"/>
    <property type="match status" value="1"/>
</dbReference>
<evidence type="ECO:0000256" key="12">
    <source>
        <dbReference type="ARBA" id="ARBA00023279"/>
    </source>
</evidence>
<keyword evidence="8 16" id="KW-1133">Transmembrane helix</keyword>
<feature type="compositionally biased region" description="Low complexity" evidence="15">
    <location>
        <begin position="200"/>
        <end position="213"/>
    </location>
</feature>
<dbReference type="InterPro" id="IPR042235">
    <property type="entry name" value="ZP-C_dom"/>
</dbReference>
<dbReference type="InterPro" id="IPR017977">
    <property type="entry name" value="ZP_dom_CS"/>
</dbReference>
<dbReference type="GO" id="GO:0035805">
    <property type="term" value="C:egg coat"/>
    <property type="evidence" value="ECO:0007669"/>
    <property type="project" value="UniProtKB-SubCell"/>
</dbReference>
<dbReference type="InterPro" id="IPR000519">
    <property type="entry name" value="P_trefoil_dom"/>
</dbReference>
<evidence type="ECO:0000256" key="10">
    <source>
        <dbReference type="ARBA" id="ARBA00023157"/>
    </source>
</evidence>
<dbReference type="STRING" id="29139.ENSVURP00010004424"/>
<dbReference type="GO" id="GO:0060468">
    <property type="term" value="P:prevention of polyspermy"/>
    <property type="evidence" value="ECO:0007669"/>
    <property type="project" value="TreeGrafter"/>
</dbReference>
<dbReference type="Ensembl" id="ENSVURT00010005028.1">
    <property type="protein sequence ID" value="ENSVURP00010004424.1"/>
    <property type="gene ID" value="ENSVURG00010003522.1"/>
</dbReference>
<dbReference type="CDD" id="cd00111">
    <property type="entry name" value="Trefoil"/>
    <property type="match status" value="1"/>
</dbReference>
<keyword evidence="5" id="KW-0165">Cleavage on pair of basic residues</keyword>
<dbReference type="GeneTree" id="ENSGT00940000161188"/>
<keyword evidence="20" id="KW-1185">Reference proteome</keyword>
<keyword evidence="7" id="KW-0732">Signal</keyword>
<feature type="compositionally biased region" description="Low complexity" evidence="15">
    <location>
        <begin position="156"/>
        <end position="166"/>
    </location>
</feature>
<protein>
    <recommendedName>
        <fullName evidence="21">Zona pellucida glycoprotein 1</fullName>
    </recommendedName>
</protein>
<dbReference type="Pfam" id="PF00088">
    <property type="entry name" value="Trefoil"/>
    <property type="match status" value="1"/>
</dbReference>
<name>A0A4X2JXP2_VOMUR</name>
<keyword evidence="4" id="KW-0272">Extracellular matrix</keyword>
<dbReference type="Proteomes" id="UP000314987">
    <property type="component" value="Unassembled WGS sequence"/>
</dbReference>
<dbReference type="PROSITE" id="PS51034">
    <property type="entry name" value="ZP_2"/>
    <property type="match status" value="1"/>
</dbReference>
<reference evidence="20" key="1">
    <citation type="submission" date="2018-12" db="EMBL/GenBank/DDBJ databases">
        <authorList>
            <person name="Yazar S."/>
        </authorList>
    </citation>
    <scope>NUCLEOTIDE SEQUENCE [LARGE SCALE GENOMIC DNA]</scope>
</reference>
<feature type="transmembrane region" description="Helical" evidence="16">
    <location>
        <begin position="625"/>
        <end position="646"/>
    </location>
</feature>
<dbReference type="OMA" id="RFEVNNC"/>
<dbReference type="GO" id="GO:0032190">
    <property type="term" value="F:acrosin binding"/>
    <property type="evidence" value="ECO:0007669"/>
    <property type="project" value="TreeGrafter"/>
</dbReference>
<evidence type="ECO:0000256" key="3">
    <source>
        <dbReference type="ARBA" id="ARBA00022525"/>
    </source>
</evidence>
<accession>A0A4X2JXP2</accession>
<evidence type="ECO:0000256" key="11">
    <source>
        <dbReference type="ARBA" id="ARBA00023180"/>
    </source>
</evidence>
<dbReference type="GO" id="GO:0035804">
    <property type="term" value="F:structural constituent of egg coat"/>
    <property type="evidence" value="ECO:0007669"/>
    <property type="project" value="TreeGrafter"/>
</dbReference>
<reference evidence="19" key="3">
    <citation type="submission" date="2025-09" db="UniProtKB">
        <authorList>
            <consortium name="Ensembl"/>
        </authorList>
    </citation>
    <scope>IDENTIFICATION</scope>
</reference>
<evidence type="ECO:0000256" key="13">
    <source>
        <dbReference type="ARBA" id="ARBA00024183"/>
    </source>
</evidence>
<dbReference type="PANTHER" id="PTHR23343">
    <property type="entry name" value="ZONA PELLUCIDA SPERM-BINDING PROTEIN"/>
    <property type="match status" value="1"/>
</dbReference>
<dbReference type="GO" id="GO:0007339">
    <property type="term" value="P:binding of sperm to zona pellucida"/>
    <property type="evidence" value="ECO:0007669"/>
    <property type="project" value="TreeGrafter"/>
</dbReference>
<keyword evidence="2" id="KW-1003">Cell membrane</keyword>
<keyword evidence="9 16" id="KW-0472">Membrane</keyword>
<dbReference type="RefSeq" id="XP_027714660.1">
    <property type="nucleotide sequence ID" value="XM_027858859.1"/>
</dbReference>
<evidence type="ECO:0000256" key="2">
    <source>
        <dbReference type="ARBA" id="ARBA00022475"/>
    </source>
</evidence>
<keyword evidence="12" id="KW-0278">Fertilization</keyword>
<feature type="compositionally biased region" description="Pro residues" evidence="15">
    <location>
        <begin position="146"/>
        <end position="155"/>
    </location>
</feature>
<organism evidence="19 20">
    <name type="scientific">Vombatus ursinus</name>
    <name type="common">Common wombat</name>
    <dbReference type="NCBI Taxonomy" id="29139"/>
    <lineage>
        <taxon>Eukaryota</taxon>
        <taxon>Metazoa</taxon>
        <taxon>Chordata</taxon>
        <taxon>Craniata</taxon>
        <taxon>Vertebrata</taxon>
        <taxon>Euteleostomi</taxon>
        <taxon>Mammalia</taxon>
        <taxon>Metatheria</taxon>
        <taxon>Diprotodontia</taxon>
        <taxon>Vombatidae</taxon>
        <taxon>Vombatus</taxon>
    </lineage>
</organism>
<keyword evidence="3" id="KW-0964">Secreted</keyword>
<feature type="region of interest" description="Disordered" evidence="15">
    <location>
        <begin position="190"/>
        <end position="214"/>
    </location>
</feature>
<evidence type="ECO:0000256" key="15">
    <source>
        <dbReference type="SAM" id="MobiDB-lite"/>
    </source>
</evidence>
<dbReference type="InterPro" id="IPR001507">
    <property type="entry name" value="ZP_dom"/>
</dbReference>
<dbReference type="InterPro" id="IPR055356">
    <property type="entry name" value="ZP-N"/>
</dbReference>
<evidence type="ECO:0000256" key="5">
    <source>
        <dbReference type="ARBA" id="ARBA00022685"/>
    </source>
</evidence>
<gene>
    <name evidence="19" type="primary">ZP1</name>
</gene>
<evidence type="ECO:0000259" key="17">
    <source>
        <dbReference type="PROSITE" id="PS51034"/>
    </source>
</evidence>
<comment type="caution">
    <text evidence="14">Lacks conserved residue(s) required for the propagation of feature annotation.</text>
</comment>
<dbReference type="Gene3D" id="2.60.40.3210">
    <property type="entry name" value="Zona pellucida, ZP-N domain"/>
    <property type="match status" value="1"/>
</dbReference>
<dbReference type="InterPro" id="IPR044913">
    <property type="entry name" value="P_trefoil_dom_sf"/>
</dbReference>
<dbReference type="InterPro" id="IPR051148">
    <property type="entry name" value="Zona_Pellucida_Domain_gp"/>
</dbReference>
<dbReference type="Gene3D" id="2.60.40.4100">
    <property type="entry name" value="Zona pellucida, ZP-C domain"/>
    <property type="match status" value="1"/>
</dbReference>
<evidence type="ECO:0000256" key="16">
    <source>
        <dbReference type="SAM" id="Phobius"/>
    </source>
</evidence>
<feature type="region of interest" description="Disordered" evidence="15">
    <location>
        <begin position="139"/>
        <end position="172"/>
    </location>
</feature>
<dbReference type="SUPFAM" id="SSF57492">
    <property type="entry name" value="Trefoil"/>
    <property type="match status" value="1"/>
</dbReference>
<dbReference type="PROSITE" id="PS51448">
    <property type="entry name" value="P_TREFOIL_2"/>
    <property type="match status" value="1"/>
</dbReference>
<dbReference type="GeneID" id="114040713"/>
<feature type="domain" description="P-type" evidence="18">
    <location>
        <begin position="228"/>
        <end position="268"/>
    </location>
</feature>
<reference evidence="19" key="2">
    <citation type="submission" date="2025-08" db="UniProtKB">
        <authorList>
            <consortium name="Ensembl"/>
        </authorList>
    </citation>
    <scope>IDENTIFICATION</scope>
</reference>
<evidence type="ECO:0000256" key="1">
    <source>
        <dbReference type="ARBA" id="ARBA00004251"/>
    </source>
</evidence>
<proteinExistence type="predicted"/>
<evidence type="ECO:0008006" key="21">
    <source>
        <dbReference type="Google" id="ProtNLM"/>
    </source>
</evidence>
<dbReference type="SMART" id="SM00018">
    <property type="entry name" value="PD"/>
    <property type="match status" value="1"/>
</dbReference>
<comment type="subcellular location">
    <subcellularLocation>
        <location evidence="1">Cell membrane</location>
        <topology evidence="1">Single-pass type I membrane protein</topology>
    </subcellularLocation>
    <subcellularLocation>
        <location evidence="13">Zona pellucida</location>
    </subcellularLocation>
</comment>
<dbReference type="AlphaFoldDB" id="A0A4X2JXP2"/>